<sequence length="111" mass="13082">MSEVAKPLRSFTTIKIKHYIYGLFVVFTQLRGVTVSEIYRANFEHSSMHIIKVFVDRAVSPRLKLFREDFFFVPHQSPCLAVIHQLLKLHRSDFTSFFKYILSGINYACHR</sequence>
<dbReference type="AlphaFoldDB" id="A0A486R7V1"/>
<proteinExistence type="predicted"/>
<organism evidence="1">
    <name type="scientific">Klebsiella pneumoniae</name>
    <dbReference type="NCBI Taxonomy" id="573"/>
    <lineage>
        <taxon>Bacteria</taxon>
        <taxon>Pseudomonadati</taxon>
        <taxon>Pseudomonadota</taxon>
        <taxon>Gammaproteobacteria</taxon>
        <taxon>Enterobacterales</taxon>
        <taxon>Enterobacteriaceae</taxon>
        <taxon>Klebsiella/Raoultella group</taxon>
        <taxon>Klebsiella</taxon>
        <taxon>Klebsiella pneumoniae complex</taxon>
    </lineage>
</organism>
<name>A0A486R7V1_KLEPN</name>
<evidence type="ECO:0000313" key="1">
    <source>
        <dbReference type="EMBL" id="VGL96940.1"/>
    </source>
</evidence>
<accession>A0A486R7V1</accession>
<protein>
    <submittedName>
        <fullName evidence="1">Uncharacterized protein</fullName>
    </submittedName>
</protein>
<gene>
    <name evidence="1" type="ORF">SAMEA4873656_01510</name>
</gene>
<reference evidence="1" key="1">
    <citation type="submission" date="2019-03" db="EMBL/GenBank/DDBJ databases">
        <authorList>
            <consortium name="Pathogen Informatics"/>
        </authorList>
    </citation>
    <scope>NUCLEOTIDE SEQUENCE</scope>
    <source>
        <strain evidence="1">5012STDY7626466</strain>
    </source>
</reference>
<dbReference type="EMBL" id="CAAHCZ010000001">
    <property type="protein sequence ID" value="VGL96940.1"/>
    <property type="molecule type" value="Genomic_DNA"/>
</dbReference>